<dbReference type="Pfam" id="PF13966">
    <property type="entry name" value="zf-RVT"/>
    <property type="match status" value="1"/>
</dbReference>
<organism evidence="2 3">
    <name type="scientific">Coptis chinensis</name>
    <dbReference type="NCBI Taxonomy" id="261450"/>
    <lineage>
        <taxon>Eukaryota</taxon>
        <taxon>Viridiplantae</taxon>
        <taxon>Streptophyta</taxon>
        <taxon>Embryophyta</taxon>
        <taxon>Tracheophyta</taxon>
        <taxon>Spermatophyta</taxon>
        <taxon>Magnoliopsida</taxon>
        <taxon>Ranunculales</taxon>
        <taxon>Ranunculaceae</taxon>
        <taxon>Coptidoideae</taxon>
        <taxon>Coptis</taxon>
    </lineage>
</organism>
<evidence type="ECO:0000313" key="3">
    <source>
        <dbReference type="Proteomes" id="UP000631114"/>
    </source>
</evidence>
<dbReference type="OrthoDB" id="1938246at2759"/>
<comment type="caution">
    <text evidence="2">The sequence shown here is derived from an EMBL/GenBank/DDBJ whole genome shotgun (WGS) entry which is preliminary data.</text>
</comment>
<dbReference type="EMBL" id="JADFTS010000008">
    <property type="protein sequence ID" value="KAF9592290.1"/>
    <property type="molecule type" value="Genomic_DNA"/>
</dbReference>
<gene>
    <name evidence="2" type="ORF">IFM89_013516</name>
</gene>
<dbReference type="Proteomes" id="UP000631114">
    <property type="component" value="Unassembled WGS sequence"/>
</dbReference>
<dbReference type="InterPro" id="IPR026960">
    <property type="entry name" value="RVT-Znf"/>
</dbReference>
<evidence type="ECO:0000259" key="1">
    <source>
        <dbReference type="Pfam" id="PF13966"/>
    </source>
</evidence>
<protein>
    <recommendedName>
        <fullName evidence="1">Reverse transcriptase zinc-binding domain-containing protein</fullName>
    </recommendedName>
</protein>
<sequence>MKPILSHGLIWKVGDGLSINAWKDRWIPSLDSSFTLPPRPPECMSERVADFINPQTRQWNWSVVSAVWPPGILPKILSIPLKFQSHADRHIWAPHKSASYMVKSAYDLLWQLKNRDRNEFPLTKFIWKIKLPFKIRFFLWQCCKGLVPTSELLASKGFVVDSSCSLCNHGDDSQYHIFLQCPFARAIWLQQQLHALVNIQALSFSQCFQNVMKSLLSLSRHQTNDYIIRFGASLWWIWKCRNESRFDGSQPDTRRTLCSINALVLNV</sequence>
<reference evidence="2 3" key="1">
    <citation type="submission" date="2020-10" db="EMBL/GenBank/DDBJ databases">
        <title>The Coptis chinensis genome and diversification of protoberbering-type alkaloids.</title>
        <authorList>
            <person name="Wang B."/>
            <person name="Shu S."/>
            <person name="Song C."/>
            <person name="Liu Y."/>
        </authorList>
    </citation>
    <scope>NUCLEOTIDE SEQUENCE [LARGE SCALE GENOMIC DNA]</scope>
    <source>
        <strain evidence="2">HL-2020</strain>
        <tissue evidence="2">Leaf</tissue>
    </source>
</reference>
<feature type="domain" description="Reverse transcriptase zinc-binding" evidence="1">
    <location>
        <begin position="100"/>
        <end position="188"/>
    </location>
</feature>
<name>A0A835H4Y0_9MAGN</name>
<proteinExistence type="predicted"/>
<evidence type="ECO:0000313" key="2">
    <source>
        <dbReference type="EMBL" id="KAF9592290.1"/>
    </source>
</evidence>
<accession>A0A835H4Y0</accession>
<keyword evidence="3" id="KW-1185">Reference proteome</keyword>
<dbReference type="AlphaFoldDB" id="A0A835H4Y0"/>